<reference evidence="2 3" key="1">
    <citation type="submission" date="2019-02" db="EMBL/GenBank/DDBJ databases">
        <title>Hyunsoonleella sp., isolated from marine sediment.</title>
        <authorList>
            <person name="Liu B.-T."/>
        </authorList>
    </citation>
    <scope>NUCLEOTIDE SEQUENCE [LARGE SCALE GENOMIC DNA]</scope>
    <source>
        <strain evidence="2 3">T58</strain>
    </source>
</reference>
<dbReference type="Pfam" id="PF00903">
    <property type="entry name" value="Glyoxalase"/>
    <property type="match status" value="1"/>
</dbReference>
<dbReference type="Proteomes" id="UP000291142">
    <property type="component" value="Unassembled WGS sequence"/>
</dbReference>
<dbReference type="AlphaFoldDB" id="A0A4Q9FC77"/>
<proteinExistence type="predicted"/>
<evidence type="ECO:0000313" key="3">
    <source>
        <dbReference type="Proteomes" id="UP000291142"/>
    </source>
</evidence>
<dbReference type="InterPro" id="IPR029068">
    <property type="entry name" value="Glyas_Bleomycin-R_OHBP_Dase"/>
</dbReference>
<feature type="domain" description="Glyoxalase/fosfomycin resistance/dioxygenase" evidence="1">
    <location>
        <begin position="9"/>
        <end position="58"/>
    </location>
</feature>
<gene>
    <name evidence="2" type="ORF">EYD45_12200</name>
</gene>
<dbReference type="SUPFAM" id="SSF54593">
    <property type="entry name" value="Glyoxalase/Bleomycin resistance protein/Dihydroxybiphenyl dioxygenase"/>
    <property type="match status" value="1"/>
</dbReference>
<accession>A0A4Q9FC77</accession>
<protein>
    <recommendedName>
        <fullName evidence="1">Glyoxalase/fosfomycin resistance/dioxygenase domain-containing protein</fullName>
    </recommendedName>
</protein>
<dbReference type="RefSeq" id="WP_130964839.1">
    <property type="nucleotide sequence ID" value="NZ_SIRT01000010.1"/>
</dbReference>
<evidence type="ECO:0000259" key="1">
    <source>
        <dbReference type="Pfam" id="PF00903"/>
    </source>
</evidence>
<evidence type="ECO:0000313" key="2">
    <source>
        <dbReference type="EMBL" id="TBN02463.1"/>
    </source>
</evidence>
<dbReference type="EMBL" id="SIRT01000010">
    <property type="protein sequence ID" value="TBN02463.1"/>
    <property type="molecule type" value="Genomic_DNA"/>
</dbReference>
<dbReference type="OrthoDB" id="66829at2"/>
<keyword evidence="3" id="KW-1185">Reference proteome</keyword>
<dbReference type="Gene3D" id="3.10.180.10">
    <property type="entry name" value="2,3-Dihydroxybiphenyl 1,2-Dioxygenase, domain 1"/>
    <property type="match status" value="1"/>
</dbReference>
<organism evidence="2 3">
    <name type="scientific">Hyunsoonleella flava</name>
    <dbReference type="NCBI Taxonomy" id="2527939"/>
    <lineage>
        <taxon>Bacteria</taxon>
        <taxon>Pseudomonadati</taxon>
        <taxon>Bacteroidota</taxon>
        <taxon>Flavobacteriia</taxon>
        <taxon>Flavobacteriales</taxon>
        <taxon>Flavobacteriaceae</taxon>
    </lineage>
</organism>
<name>A0A4Q9FC77_9FLAO</name>
<sequence length="92" mass="11078">MKKLAPQWIVDDLEETIEFYTKKLEFSVDWKGNLSAIISRDNITFMFRQLKKEKLKRPNRIPFIDSGWHFEGAEAWDAYIWVDKFRGTLYLC</sequence>
<dbReference type="InterPro" id="IPR004360">
    <property type="entry name" value="Glyas_Fos-R_dOase_dom"/>
</dbReference>
<comment type="caution">
    <text evidence="2">The sequence shown here is derived from an EMBL/GenBank/DDBJ whole genome shotgun (WGS) entry which is preliminary data.</text>
</comment>